<dbReference type="GO" id="GO:0006898">
    <property type="term" value="P:receptor-mediated endocytosis"/>
    <property type="evidence" value="ECO:0007669"/>
    <property type="project" value="TreeGrafter"/>
</dbReference>
<keyword evidence="11" id="KW-1185">Reference proteome</keyword>
<dbReference type="Gene3D" id="3.40.50.1820">
    <property type="entry name" value="alpha/beta hydrolase"/>
    <property type="match status" value="1"/>
</dbReference>
<evidence type="ECO:0000256" key="10">
    <source>
        <dbReference type="SAM" id="SignalP"/>
    </source>
</evidence>
<dbReference type="OrthoDB" id="10263094at2759"/>
<sequence>MNLQAVLGFVFTVFLQNSLADDPTPQQWTPIVMWHGMGDSCCFSFSMGAIKNKLNASLPGVYVRSLQIGDSIVKDMENGYLLHPDKQITMACEIIKNDPQLANGYNAIGFSQGGQFLRGLVQRCPSPPIKNLISVGGQHQGVYGLPNCGTLSGTFCDELRKLLNHAAYVEWVQRTVVQATYWHDPLNETEYKQSSTFLADINNEKEINSTYVTNLQSLDNFVLVKFEGDTVVQPVETEWFGFYTPGQSQEIQTLENSDLYKDDRLGLKAMNESNKLKFLSTPGNHLKFQWDWFEENVVDPYLKNA</sequence>
<gene>
    <name evidence="12" type="primary">LOC115874719</name>
</gene>
<feature type="chain" id="PRO_5026896762" description="Palmitoyl-protein thioesterase 1" evidence="10">
    <location>
        <begin position="21"/>
        <end position="305"/>
    </location>
</feature>
<evidence type="ECO:0000256" key="7">
    <source>
        <dbReference type="ARBA" id="ARBA00023180"/>
    </source>
</evidence>
<feature type="signal peptide" evidence="10">
    <location>
        <begin position="1"/>
        <end position="20"/>
    </location>
</feature>
<dbReference type="InterPro" id="IPR002472">
    <property type="entry name" value="Palm_thioest"/>
</dbReference>
<dbReference type="PANTHER" id="PTHR11247">
    <property type="entry name" value="PALMITOYL-PROTEIN THIOESTERASE/DOLICHYLDIPHOSPHATASE 1"/>
    <property type="match status" value="1"/>
</dbReference>
<dbReference type="Proteomes" id="UP000504635">
    <property type="component" value="Unplaced"/>
</dbReference>
<dbReference type="PRINTS" id="PR00414">
    <property type="entry name" value="PPTHIESTRASE"/>
</dbReference>
<dbReference type="RefSeq" id="XP_030745828.1">
    <property type="nucleotide sequence ID" value="XM_030889968.1"/>
</dbReference>
<keyword evidence="4 10" id="KW-0732">Signal</keyword>
<evidence type="ECO:0000256" key="1">
    <source>
        <dbReference type="ARBA" id="ARBA00010758"/>
    </source>
</evidence>
<proteinExistence type="inferred from homology"/>
<comment type="catalytic activity">
    <reaction evidence="9">
        <text>S-hexadecanoyl-L-cysteinyl-[protein] + H2O = L-cysteinyl-[protein] + hexadecanoate + H(+)</text>
        <dbReference type="Rhea" id="RHEA:19233"/>
        <dbReference type="Rhea" id="RHEA-COMP:10131"/>
        <dbReference type="Rhea" id="RHEA-COMP:11032"/>
        <dbReference type="ChEBI" id="CHEBI:7896"/>
        <dbReference type="ChEBI" id="CHEBI:15377"/>
        <dbReference type="ChEBI" id="CHEBI:15378"/>
        <dbReference type="ChEBI" id="CHEBI:29950"/>
        <dbReference type="ChEBI" id="CHEBI:74151"/>
        <dbReference type="EC" id="3.1.2.22"/>
    </reaction>
    <physiologicalReaction direction="left-to-right" evidence="9">
        <dbReference type="Rhea" id="RHEA:19234"/>
    </physiologicalReaction>
</comment>
<dbReference type="FunFam" id="3.40.50.1820:FF:000107">
    <property type="entry name" value="Palmitoyl-protein thioesterase 1"/>
    <property type="match status" value="1"/>
</dbReference>
<dbReference type="EC" id="3.1.2.22" evidence="2"/>
<evidence type="ECO:0000256" key="4">
    <source>
        <dbReference type="ARBA" id="ARBA00022729"/>
    </source>
</evidence>
<comment type="similarity">
    <text evidence="1">Belongs to the palmitoyl-protein thioesterase family.</text>
</comment>
<dbReference type="CTD" id="5538"/>
<evidence type="ECO:0000256" key="5">
    <source>
        <dbReference type="ARBA" id="ARBA00022801"/>
    </source>
</evidence>
<protein>
    <recommendedName>
        <fullName evidence="3">Palmitoyl-protein thioesterase 1</fullName>
        <ecNumber evidence="2">3.1.2.22</ecNumber>
    </recommendedName>
    <alternativeName>
        <fullName evidence="8">Palmitoyl-protein hydrolase 1</fullName>
    </alternativeName>
</protein>
<dbReference type="AlphaFoldDB" id="A0A6J2X3S0"/>
<organism evidence="11 12">
    <name type="scientific">Sitophilus oryzae</name>
    <name type="common">Rice weevil</name>
    <name type="synonym">Curculio oryzae</name>
    <dbReference type="NCBI Taxonomy" id="7048"/>
    <lineage>
        <taxon>Eukaryota</taxon>
        <taxon>Metazoa</taxon>
        <taxon>Ecdysozoa</taxon>
        <taxon>Arthropoda</taxon>
        <taxon>Hexapoda</taxon>
        <taxon>Insecta</taxon>
        <taxon>Pterygota</taxon>
        <taxon>Neoptera</taxon>
        <taxon>Endopterygota</taxon>
        <taxon>Coleoptera</taxon>
        <taxon>Polyphaga</taxon>
        <taxon>Cucujiformia</taxon>
        <taxon>Curculionidae</taxon>
        <taxon>Dryophthorinae</taxon>
        <taxon>Sitophilus</taxon>
    </lineage>
</organism>
<dbReference type="GeneID" id="115874719"/>
<dbReference type="GlyCosmos" id="A0A6J2X3S0">
    <property type="glycosylation" value="1 site, No reported glycans"/>
</dbReference>
<keyword evidence="7" id="KW-0325">Glycoprotein</keyword>
<dbReference type="KEGG" id="soy:115874719"/>
<keyword evidence="6" id="KW-1015">Disulfide bond</keyword>
<dbReference type="FunCoup" id="A0A6J2X3S0">
    <property type="interactions" value="1592"/>
</dbReference>
<dbReference type="GO" id="GO:0005764">
    <property type="term" value="C:lysosome"/>
    <property type="evidence" value="ECO:0007669"/>
    <property type="project" value="TreeGrafter"/>
</dbReference>
<evidence type="ECO:0000256" key="3">
    <source>
        <dbReference type="ARBA" id="ARBA00014212"/>
    </source>
</evidence>
<dbReference type="InterPro" id="IPR029058">
    <property type="entry name" value="AB_hydrolase_fold"/>
</dbReference>
<keyword evidence="5" id="KW-0378">Hydrolase</keyword>
<dbReference type="InParanoid" id="A0A6J2X3S0"/>
<name>A0A6J2X3S0_SITOR</name>
<evidence type="ECO:0000313" key="11">
    <source>
        <dbReference type="Proteomes" id="UP000504635"/>
    </source>
</evidence>
<dbReference type="Pfam" id="PF02089">
    <property type="entry name" value="Palm_thioest"/>
    <property type="match status" value="1"/>
</dbReference>
<evidence type="ECO:0000256" key="6">
    <source>
        <dbReference type="ARBA" id="ARBA00023157"/>
    </source>
</evidence>
<dbReference type="GO" id="GO:0008474">
    <property type="term" value="F:palmitoyl-(protein) hydrolase activity"/>
    <property type="evidence" value="ECO:0007669"/>
    <property type="project" value="UniProtKB-EC"/>
</dbReference>
<evidence type="ECO:0000313" key="12">
    <source>
        <dbReference type="RefSeq" id="XP_030745828.1"/>
    </source>
</evidence>
<accession>A0A6J2X3S0</accession>
<evidence type="ECO:0000256" key="9">
    <source>
        <dbReference type="ARBA" id="ARBA00047409"/>
    </source>
</evidence>
<evidence type="ECO:0000256" key="8">
    <source>
        <dbReference type="ARBA" id="ARBA00031934"/>
    </source>
</evidence>
<dbReference type="PANTHER" id="PTHR11247:SF8">
    <property type="entry name" value="PALMITOYL-PROTEIN THIOESTERASE 1"/>
    <property type="match status" value="1"/>
</dbReference>
<reference evidence="12" key="1">
    <citation type="submission" date="2025-08" db="UniProtKB">
        <authorList>
            <consortium name="RefSeq"/>
        </authorList>
    </citation>
    <scope>IDENTIFICATION</scope>
    <source>
        <tissue evidence="12">Gonads</tissue>
    </source>
</reference>
<dbReference type="SUPFAM" id="SSF53474">
    <property type="entry name" value="alpha/beta-Hydrolases"/>
    <property type="match status" value="1"/>
</dbReference>
<evidence type="ECO:0000256" key="2">
    <source>
        <dbReference type="ARBA" id="ARBA00012423"/>
    </source>
</evidence>